<evidence type="ECO:0000313" key="3">
    <source>
        <dbReference type="Proteomes" id="UP000002432"/>
    </source>
</evidence>
<dbReference type="HOGENOM" id="CLU_1576447_0_0_0"/>
<keyword evidence="1" id="KW-0732">Signal</keyword>
<evidence type="ECO:0000256" key="1">
    <source>
        <dbReference type="SAM" id="SignalP"/>
    </source>
</evidence>
<dbReference type="RefSeq" id="WP_011521349.1">
    <property type="nucleotide sequence ID" value="NC_008009.1"/>
</dbReference>
<protein>
    <submittedName>
        <fullName evidence="2">Uncharacterized protein</fullName>
    </submittedName>
</protein>
<dbReference type="AlphaFoldDB" id="Q1IUA3"/>
<dbReference type="STRING" id="204669.Acid345_0542"/>
<accession>Q1IUA3</accession>
<dbReference type="Proteomes" id="UP000002432">
    <property type="component" value="Chromosome"/>
</dbReference>
<feature type="chain" id="PRO_5004191665" evidence="1">
    <location>
        <begin position="23"/>
        <end position="169"/>
    </location>
</feature>
<organism evidence="2 3">
    <name type="scientific">Koribacter versatilis (strain Ellin345)</name>
    <dbReference type="NCBI Taxonomy" id="204669"/>
    <lineage>
        <taxon>Bacteria</taxon>
        <taxon>Pseudomonadati</taxon>
        <taxon>Acidobacteriota</taxon>
        <taxon>Terriglobia</taxon>
        <taxon>Terriglobales</taxon>
        <taxon>Candidatus Korobacteraceae</taxon>
        <taxon>Candidatus Korobacter</taxon>
    </lineage>
</organism>
<feature type="signal peptide" evidence="1">
    <location>
        <begin position="1"/>
        <end position="22"/>
    </location>
</feature>
<dbReference type="OrthoDB" id="126635at2"/>
<sequence>MKRTLHVCTLLALLTLSLSVFAQDKTDQSRNDGASGISPKEVVTNIVTSPYSGVLVYNFTILTSTPIVDPVNCEVQVYVSSDSSGRQYYENANGKATPISGGYAKCTVKIYYTWQLASAGTDMITGNYYLWGYTSATAGTTERQTQGNLVSFTVPATGVTTTTAISGRL</sequence>
<dbReference type="EnsemblBacteria" id="ABF39547">
    <property type="protein sequence ID" value="ABF39547"/>
    <property type="gene ID" value="Acid345_0542"/>
</dbReference>
<reference evidence="2 3" key="1">
    <citation type="journal article" date="2009" name="Appl. Environ. Microbiol.">
        <title>Three genomes from the phylum Acidobacteria provide insight into the lifestyles of these microorganisms in soils.</title>
        <authorList>
            <person name="Ward N.L."/>
            <person name="Challacombe J.F."/>
            <person name="Janssen P.H."/>
            <person name="Henrissat B."/>
            <person name="Coutinho P.M."/>
            <person name="Wu M."/>
            <person name="Xie G."/>
            <person name="Haft D.H."/>
            <person name="Sait M."/>
            <person name="Badger J."/>
            <person name="Barabote R.D."/>
            <person name="Bradley B."/>
            <person name="Brettin T.S."/>
            <person name="Brinkac L.M."/>
            <person name="Bruce D."/>
            <person name="Creasy T."/>
            <person name="Daugherty S.C."/>
            <person name="Davidsen T.M."/>
            <person name="DeBoy R.T."/>
            <person name="Detter J.C."/>
            <person name="Dodson R.J."/>
            <person name="Durkin A.S."/>
            <person name="Ganapathy A."/>
            <person name="Gwinn-Giglio M."/>
            <person name="Han C.S."/>
            <person name="Khouri H."/>
            <person name="Kiss H."/>
            <person name="Kothari S.P."/>
            <person name="Madupu R."/>
            <person name="Nelson K.E."/>
            <person name="Nelson W.C."/>
            <person name="Paulsen I."/>
            <person name="Penn K."/>
            <person name="Ren Q."/>
            <person name="Rosovitz M.J."/>
            <person name="Selengut J.D."/>
            <person name="Shrivastava S."/>
            <person name="Sullivan S.A."/>
            <person name="Tapia R."/>
            <person name="Thompson L.S."/>
            <person name="Watkins K.L."/>
            <person name="Yang Q."/>
            <person name="Yu C."/>
            <person name="Zafar N."/>
            <person name="Zhou L."/>
            <person name="Kuske C.R."/>
        </authorList>
    </citation>
    <scope>NUCLEOTIDE SEQUENCE [LARGE SCALE GENOMIC DNA]</scope>
    <source>
        <strain evidence="2 3">Ellin345</strain>
    </source>
</reference>
<dbReference type="EMBL" id="CP000360">
    <property type="protein sequence ID" value="ABF39547.1"/>
    <property type="molecule type" value="Genomic_DNA"/>
</dbReference>
<dbReference type="KEGG" id="aba:Acid345_0542"/>
<keyword evidence="3" id="KW-1185">Reference proteome</keyword>
<name>Q1IUA3_KORVE</name>
<gene>
    <name evidence="2" type="ordered locus">Acid345_0542</name>
</gene>
<proteinExistence type="predicted"/>
<evidence type="ECO:0000313" key="2">
    <source>
        <dbReference type="EMBL" id="ABF39547.1"/>
    </source>
</evidence>